<dbReference type="InterPro" id="IPR036652">
    <property type="entry name" value="YjeF_N_dom_sf"/>
</dbReference>
<name>A0ABW3TDY9_9RHOB</name>
<accession>A0ABW3TDY9</accession>
<evidence type="ECO:0000259" key="1">
    <source>
        <dbReference type="PROSITE" id="PS51385"/>
    </source>
</evidence>
<gene>
    <name evidence="2" type="ORF">ACFQ3C_06230</name>
</gene>
<evidence type="ECO:0000313" key="2">
    <source>
        <dbReference type="EMBL" id="MFD1194261.1"/>
    </source>
</evidence>
<reference evidence="3" key="1">
    <citation type="journal article" date="2019" name="Int. J. Syst. Evol. Microbiol.">
        <title>The Global Catalogue of Microorganisms (GCM) 10K type strain sequencing project: providing services to taxonomists for standard genome sequencing and annotation.</title>
        <authorList>
            <consortium name="The Broad Institute Genomics Platform"/>
            <consortium name="The Broad Institute Genome Sequencing Center for Infectious Disease"/>
            <person name="Wu L."/>
            <person name="Ma J."/>
        </authorList>
    </citation>
    <scope>NUCLEOTIDE SEQUENCE [LARGE SCALE GENOMIC DNA]</scope>
    <source>
        <strain evidence="3">CCUG 55328</strain>
    </source>
</reference>
<dbReference type="Proteomes" id="UP001597151">
    <property type="component" value="Unassembled WGS sequence"/>
</dbReference>
<dbReference type="RefSeq" id="WP_380789644.1">
    <property type="nucleotide sequence ID" value="NZ_JBHTKR010000002.1"/>
</dbReference>
<dbReference type="InterPro" id="IPR004443">
    <property type="entry name" value="YjeF_N_dom"/>
</dbReference>
<comment type="caution">
    <text evidence="2">The sequence shown here is derived from an EMBL/GenBank/DDBJ whole genome shotgun (WGS) entry which is preliminary data.</text>
</comment>
<protein>
    <submittedName>
        <fullName evidence="2">NAD(P)H-hydrate epimerase</fullName>
    </submittedName>
</protein>
<organism evidence="2 3">
    <name type="scientific">Seohaeicola saemankumensis</name>
    <dbReference type="NCBI Taxonomy" id="481181"/>
    <lineage>
        <taxon>Bacteria</taxon>
        <taxon>Pseudomonadati</taxon>
        <taxon>Pseudomonadota</taxon>
        <taxon>Alphaproteobacteria</taxon>
        <taxon>Rhodobacterales</taxon>
        <taxon>Roseobacteraceae</taxon>
        <taxon>Seohaeicola</taxon>
    </lineage>
</organism>
<evidence type="ECO:0000313" key="3">
    <source>
        <dbReference type="Proteomes" id="UP001597151"/>
    </source>
</evidence>
<dbReference type="Pfam" id="PF03853">
    <property type="entry name" value="YjeF_N"/>
    <property type="match status" value="1"/>
</dbReference>
<proteinExistence type="predicted"/>
<dbReference type="SUPFAM" id="SSF64153">
    <property type="entry name" value="YjeF N-terminal domain-like"/>
    <property type="match status" value="1"/>
</dbReference>
<dbReference type="PROSITE" id="PS51385">
    <property type="entry name" value="YJEF_N"/>
    <property type="match status" value="1"/>
</dbReference>
<dbReference type="EMBL" id="JBHTKR010000002">
    <property type="protein sequence ID" value="MFD1194261.1"/>
    <property type="molecule type" value="Genomic_DNA"/>
</dbReference>
<keyword evidence="3" id="KW-1185">Reference proteome</keyword>
<feature type="domain" description="YjeF N-terminal" evidence="1">
    <location>
        <begin position="1"/>
        <end position="216"/>
    </location>
</feature>
<sequence>MRLLENSAMESGRVTGLTLMRRAGAGVIAATLDAWPALASGVHHALILCGPGNNGGDGYVIACGLRQRGWHVGLCASRAPSPGGDAARTAGDWLADGGEILPLEACTDVLTALVQSAAGRPVLVVDALLGIGQGRSTDAILAQWWQAHDEVMQSAPATRLLAVAVDLPTGYDCDTGQPLGQRPFAADLVVTFHARKPVHEDLDKAGVRTVVVPIGL</sequence>
<dbReference type="Gene3D" id="3.40.50.10260">
    <property type="entry name" value="YjeF N-terminal domain"/>
    <property type="match status" value="1"/>
</dbReference>